<reference evidence="1" key="2">
    <citation type="journal article" date="2022" name="BMC Genomics">
        <title>Comparative genome analysis of mycobacteria focusing on tRNA and non-coding RNA.</title>
        <authorList>
            <person name="Behra P.R.K."/>
            <person name="Pettersson B.M.F."/>
            <person name="Ramesh M."/>
            <person name="Das S."/>
            <person name="Dasgupta S."/>
            <person name="Kirsebom L.A."/>
        </authorList>
    </citation>
    <scope>NUCLEOTIDE SEQUENCE</scope>
    <source>
        <strain evidence="1">DSM 44838</strain>
    </source>
</reference>
<dbReference type="Proteomes" id="UP001141629">
    <property type="component" value="Unassembled WGS sequence"/>
</dbReference>
<dbReference type="AlphaFoldDB" id="A0A9X3C4E2"/>
<keyword evidence="2" id="KW-1185">Reference proteome</keyword>
<comment type="caution">
    <text evidence="1">The sequence shown here is derived from an EMBL/GenBank/DDBJ whole genome shotgun (WGS) entry which is preliminary data.</text>
</comment>
<reference evidence="1" key="1">
    <citation type="submission" date="2020-07" db="EMBL/GenBank/DDBJ databases">
        <authorList>
            <person name="Pettersson B.M.F."/>
            <person name="Behra P.R.K."/>
            <person name="Ramesh M."/>
            <person name="Das S."/>
            <person name="Dasgupta S."/>
            <person name="Kirsebom L.A."/>
        </authorList>
    </citation>
    <scope>NUCLEOTIDE SEQUENCE</scope>
    <source>
        <strain evidence="1">DSM 44838</strain>
    </source>
</reference>
<dbReference type="EMBL" id="JACKVK010000014">
    <property type="protein sequence ID" value="MCV7424356.1"/>
    <property type="molecule type" value="Genomic_DNA"/>
</dbReference>
<evidence type="ECO:0000313" key="2">
    <source>
        <dbReference type="Proteomes" id="UP001141629"/>
    </source>
</evidence>
<organism evidence="1 2">
    <name type="scientific">Mycobacterium yunnanensis</name>
    <dbReference type="NCBI Taxonomy" id="368477"/>
    <lineage>
        <taxon>Bacteria</taxon>
        <taxon>Bacillati</taxon>
        <taxon>Actinomycetota</taxon>
        <taxon>Actinomycetes</taxon>
        <taxon>Mycobacteriales</taxon>
        <taxon>Mycobacteriaceae</taxon>
        <taxon>Mycobacterium</taxon>
    </lineage>
</organism>
<sequence>MAAPEGPVVAVDQIHIGPVDDSIEHVMNAFCPCFPALRVESDDDVVQVITYQHNVVGDAA</sequence>
<name>A0A9X3C4E2_9MYCO</name>
<protein>
    <submittedName>
        <fullName evidence="1">Uncharacterized protein</fullName>
    </submittedName>
</protein>
<accession>A0A9X3C4E2</accession>
<evidence type="ECO:0000313" key="1">
    <source>
        <dbReference type="EMBL" id="MCV7424356.1"/>
    </source>
</evidence>
<proteinExistence type="predicted"/>
<dbReference type="RefSeq" id="WP_263999415.1">
    <property type="nucleotide sequence ID" value="NZ_JACKVK010000014.1"/>
</dbReference>
<gene>
    <name evidence="1" type="ORF">H7K45_27805</name>
</gene>